<evidence type="ECO:0000256" key="2">
    <source>
        <dbReference type="ARBA" id="ARBA00008954"/>
    </source>
</evidence>
<dbReference type="PIRSF" id="PIRSF000521">
    <property type="entry name" value="Transaminase_4ab_Lys_Orn"/>
    <property type="match status" value="1"/>
</dbReference>
<dbReference type="SUPFAM" id="SSF53383">
    <property type="entry name" value="PLP-dependent transferases"/>
    <property type="match status" value="1"/>
</dbReference>
<dbReference type="GO" id="GO:0030170">
    <property type="term" value="F:pyridoxal phosphate binding"/>
    <property type="evidence" value="ECO:0007669"/>
    <property type="project" value="InterPro"/>
</dbReference>
<dbReference type="RefSeq" id="WP_163948395.1">
    <property type="nucleotide sequence ID" value="NZ_JAAHBU010000310.1"/>
</dbReference>
<evidence type="ECO:0000256" key="3">
    <source>
        <dbReference type="ARBA" id="ARBA00022576"/>
    </source>
</evidence>
<dbReference type="EC" id="2.6.1.19" evidence="7"/>
<dbReference type="Proteomes" id="UP000482634">
    <property type="component" value="Unassembled WGS sequence"/>
</dbReference>
<reference evidence="7 8" key="1">
    <citation type="submission" date="2020-02" db="EMBL/GenBank/DDBJ databases">
        <title>Broccoli isolated Pseudomonas sp.</title>
        <authorList>
            <person name="Fujikawa T."/>
            <person name="Sawada H."/>
        </authorList>
    </citation>
    <scope>NUCLEOTIDE SEQUENCE [LARGE SCALE GENOMIC DNA]</scope>
    <source>
        <strain evidence="7 8">MAFF212427</strain>
    </source>
</reference>
<comment type="caution">
    <text evidence="7">The sequence shown here is derived from an EMBL/GenBank/DDBJ whole genome shotgun (WGS) entry which is preliminary data.</text>
</comment>
<dbReference type="PROSITE" id="PS00600">
    <property type="entry name" value="AA_TRANSFER_CLASS_3"/>
    <property type="match status" value="1"/>
</dbReference>
<dbReference type="InterPro" id="IPR004632">
    <property type="entry name" value="4NH2But_aminotransferase_bac"/>
</dbReference>
<keyword evidence="5 6" id="KW-0663">Pyridoxal phosphate</keyword>
<comment type="similarity">
    <text evidence="2 6">Belongs to the class-III pyridoxal-phosphate-dependent aminotransferase family.</text>
</comment>
<dbReference type="Gene3D" id="3.90.1150.10">
    <property type="entry name" value="Aspartate Aminotransferase, domain 1"/>
    <property type="match status" value="1"/>
</dbReference>
<dbReference type="PANTHER" id="PTHR11986">
    <property type="entry name" value="AMINOTRANSFERASE CLASS III"/>
    <property type="match status" value="1"/>
</dbReference>
<gene>
    <name evidence="7" type="primary">gabT</name>
    <name evidence="7" type="ORF">G3436_19745</name>
</gene>
<evidence type="ECO:0000256" key="6">
    <source>
        <dbReference type="RuleBase" id="RU003560"/>
    </source>
</evidence>
<evidence type="ECO:0000313" key="7">
    <source>
        <dbReference type="EMBL" id="NER65686.1"/>
    </source>
</evidence>
<organism evidence="7 8">
    <name type="scientific">Pseudomonas brassicae</name>
    <dbReference type="NCBI Taxonomy" id="2708063"/>
    <lineage>
        <taxon>Bacteria</taxon>
        <taxon>Pseudomonadati</taxon>
        <taxon>Pseudomonadota</taxon>
        <taxon>Gammaproteobacteria</taxon>
        <taxon>Pseudomonadales</taxon>
        <taxon>Pseudomonadaceae</taxon>
        <taxon>Pseudomonas</taxon>
    </lineage>
</organism>
<evidence type="ECO:0000256" key="5">
    <source>
        <dbReference type="ARBA" id="ARBA00022898"/>
    </source>
</evidence>
<dbReference type="InterPro" id="IPR015422">
    <property type="entry name" value="PyrdxlP-dep_Trfase_small"/>
</dbReference>
<dbReference type="InterPro" id="IPR050103">
    <property type="entry name" value="Class-III_PLP-dep_AT"/>
</dbReference>
<dbReference type="GO" id="GO:0009448">
    <property type="term" value="P:gamma-aminobutyric acid metabolic process"/>
    <property type="evidence" value="ECO:0007669"/>
    <property type="project" value="InterPro"/>
</dbReference>
<evidence type="ECO:0000313" key="8">
    <source>
        <dbReference type="Proteomes" id="UP000482634"/>
    </source>
</evidence>
<sequence length="426" mass="44788">MSKTNESLMQRRVAAVPRGVGQIHPIFAESAKNATVTDVEGREFIDFAGGIAVLNTGHVHPKIIAAVEAQLHKLTHTCFQVLAYEPYVEVCEKINALIPGDFAKKTLLVTTGSEAVENAIKIARAATGRAGVIAFTGAYHGRTMMTLGLTGKVVPYSAGMGLMPGGIFRAIYPNELHGVSIDDSIASIERIFKNDAEAKDIAAIILEPVQGEGGFYVAPKEFMKRLRALCDQHGILLIADEVQTGAGRTGTFFAMEQMGVAPDLTTFAKSIAGGFPLAGVCGKAEYMDAIAPGGLGGTYAGSPIACAAALAVMEVFEEEKLLDRSKAVGERLVAGLRKIQDKHPIIGDVRALGSMIAVEVFDKAGSLTPNPTAVAAVVAKARDKGLILLSCGTYGNVLRILVPLTAPDAQLDQGLAIIEACFAELA</sequence>
<dbReference type="InterPro" id="IPR049704">
    <property type="entry name" value="Aminotrans_3_PPA_site"/>
</dbReference>
<dbReference type="Pfam" id="PF00202">
    <property type="entry name" value="Aminotran_3"/>
    <property type="match status" value="1"/>
</dbReference>
<evidence type="ECO:0000256" key="1">
    <source>
        <dbReference type="ARBA" id="ARBA00001933"/>
    </source>
</evidence>
<dbReference type="InterPro" id="IPR015424">
    <property type="entry name" value="PyrdxlP-dep_Trfase"/>
</dbReference>
<accession>A0A6B3NUP2</accession>
<name>A0A6B3NUP2_9PSED</name>
<dbReference type="PANTHER" id="PTHR11986:SF58">
    <property type="entry name" value="LEUCINE_METHIONINE RACEMASE"/>
    <property type="match status" value="1"/>
</dbReference>
<protein>
    <submittedName>
        <fullName evidence="7">4-aminobutyrate--2-oxoglutarate transaminase</fullName>
        <ecNumber evidence="7">2.6.1.19</ecNumber>
    </submittedName>
</protein>
<dbReference type="Gene3D" id="3.40.640.10">
    <property type="entry name" value="Type I PLP-dependent aspartate aminotransferase-like (Major domain)"/>
    <property type="match status" value="1"/>
</dbReference>
<dbReference type="NCBIfam" id="TIGR00700">
    <property type="entry name" value="GABAtrnsam"/>
    <property type="match status" value="1"/>
</dbReference>
<keyword evidence="4 7" id="KW-0808">Transferase</keyword>
<dbReference type="GO" id="GO:0034386">
    <property type="term" value="F:4-aminobutyrate:2-oxoglutarate transaminase activity"/>
    <property type="evidence" value="ECO:0007669"/>
    <property type="project" value="UniProtKB-EC"/>
</dbReference>
<dbReference type="InterPro" id="IPR015421">
    <property type="entry name" value="PyrdxlP-dep_Trfase_major"/>
</dbReference>
<dbReference type="EMBL" id="JAAHBU010000310">
    <property type="protein sequence ID" value="NER65686.1"/>
    <property type="molecule type" value="Genomic_DNA"/>
</dbReference>
<keyword evidence="8" id="KW-1185">Reference proteome</keyword>
<dbReference type="InterPro" id="IPR005814">
    <property type="entry name" value="Aminotrans_3"/>
</dbReference>
<dbReference type="FunFam" id="3.40.640.10:FF:000013">
    <property type="entry name" value="4-aminobutyrate aminotransferase"/>
    <property type="match status" value="1"/>
</dbReference>
<dbReference type="AlphaFoldDB" id="A0A6B3NUP2"/>
<evidence type="ECO:0000256" key="4">
    <source>
        <dbReference type="ARBA" id="ARBA00022679"/>
    </source>
</evidence>
<dbReference type="NCBIfam" id="NF005985">
    <property type="entry name" value="PRK08088.1"/>
    <property type="match status" value="1"/>
</dbReference>
<comment type="cofactor">
    <cofactor evidence="1">
        <name>pyridoxal 5'-phosphate</name>
        <dbReference type="ChEBI" id="CHEBI:597326"/>
    </cofactor>
</comment>
<dbReference type="GO" id="GO:0042802">
    <property type="term" value="F:identical protein binding"/>
    <property type="evidence" value="ECO:0007669"/>
    <property type="project" value="TreeGrafter"/>
</dbReference>
<dbReference type="CDD" id="cd00610">
    <property type="entry name" value="OAT_like"/>
    <property type="match status" value="1"/>
</dbReference>
<proteinExistence type="inferred from homology"/>
<keyword evidence="3 7" id="KW-0032">Aminotransferase</keyword>